<accession>A0A7C1T6I5</accession>
<dbReference type="InterPro" id="IPR036167">
    <property type="entry name" value="tRNA_intron_Endo_cat-like_sf"/>
</dbReference>
<dbReference type="SUPFAM" id="SSF55267">
    <property type="entry name" value="tRNA-intron endonuclease N-terminal domain-like"/>
    <property type="match status" value="1"/>
</dbReference>
<dbReference type="AlphaFoldDB" id="A0A7C1T6I5"/>
<protein>
    <submittedName>
        <fullName evidence="6">tRNA-intron lyase</fullName>
        <ecNumber evidence="6">4.6.1.16</ecNumber>
    </submittedName>
</protein>
<dbReference type="GO" id="GO:0003676">
    <property type="term" value="F:nucleic acid binding"/>
    <property type="evidence" value="ECO:0007669"/>
    <property type="project" value="InterPro"/>
</dbReference>
<dbReference type="PIRSF" id="PIRSF005285">
    <property type="entry name" value="tRNA_splic_archaea"/>
    <property type="match status" value="1"/>
</dbReference>
<dbReference type="PANTHER" id="PTHR21227">
    <property type="entry name" value="TRNA-SPLICING ENDONUCLEASE SUBUNIT SEN2"/>
    <property type="match status" value="1"/>
</dbReference>
<dbReference type="SUPFAM" id="SSF53032">
    <property type="entry name" value="tRNA-intron endonuclease catalytic domain-like"/>
    <property type="match status" value="1"/>
</dbReference>
<dbReference type="InterPro" id="IPR036740">
    <property type="entry name" value="tRNA_intron_Endonuc_N_sf"/>
</dbReference>
<dbReference type="InterPro" id="IPR006678">
    <property type="entry name" value="tRNA_intron_Endonuc_N"/>
</dbReference>
<dbReference type="EMBL" id="DSKP01000013">
    <property type="protein sequence ID" value="HEB48244.1"/>
    <property type="molecule type" value="Genomic_DNA"/>
</dbReference>
<sequence>MSMEYSQEGSGEVFEAVLVGSRIIVTDPEMANRLYFKHGFYGRFFTVPKPKLPDVKKELELSFFDAVYLMEKGLLKVRSCSGEPVKLEALISLATAHFENFADAYAVYKDLRDHGYVVKSGLKFGTTFAVYKFGPGIDHAPFLVHVLNYSSRLDPLEIIRAGRLSHSVRKRLLLAYRDPFEGKVRYFVFKWLF</sequence>
<dbReference type="EMBL" id="DRZM01000008">
    <property type="protein sequence ID" value="HHP04169.1"/>
    <property type="molecule type" value="Genomic_DNA"/>
</dbReference>
<evidence type="ECO:0000313" key="7">
    <source>
        <dbReference type="EMBL" id="HHP04169.1"/>
    </source>
</evidence>
<comment type="function">
    <text evidence="3">Endonuclease that removes tRNA introns. Cleaves pre-tRNA at the 5'- and 3'-splice sites to release the intron. The products are an intron and two tRNA half-molecules bearing 2',3' cyclic phosphate and 5'-OH termini. Recognizes a pseudosymmetric substrate in which 2 bulged loops of 3 bases are separated by a stem of 4 bp.</text>
</comment>
<name>A0A7C1T6I5_THEPE</name>
<evidence type="ECO:0000259" key="4">
    <source>
        <dbReference type="Pfam" id="PF01974"/>
    </source>
</evidence>
<evidence type="ECO:0000259" key="5">
    <source>
        <dbReference type="Pfam" id="PF02778"/>
    </source>
</evidence>
<organism evidence="6">
    <name type="scientific">Thermofilum pendens</name>
    <dbReference type="NCBI Taxonomy" id="2269"/>
    <lineage>
        <taxon>Archaea</taxon>
        <taxon>Thermoproteota</taxon>
        <taxon>Thermoprotei</taxon>
        <taxon>Thermofilales</taxon>
        <taxon>Thermofilaceae</taxon>
        <taxon>Thermofilum</taxon>
    </lineage>
</organism>
<dbReference type="InterPro" id="IPR016442">
    <property type="entry name" value="tRNA_splic_arch_short"/>
</dbReference>
<evidence type="ECO:0000256" key="3">
    <source>
        <dbReference type="ARBA" id="ARBA00024798"/>
    </source>
</evidence>
<dbReference type="Gene3D" id="3.40.1170.20">
    <property type="entry name" value="tRNA intron endonuclease, N-terminal domain"/>
    <property type="match status" value="1"/>
</dbReference>
<dbReference type="FunFam" id="3.40.1350.10:FF:000006">
    <property type="entry name" value="tRNA-splicing endonuclease"/>
    <property type="match status" value="1"/>
</dbReference>
<keyword evidence="1" id="KW-0819">tRNA processing</keyword>
<dbReference type="Gene3D" id="3.40.1350.10">
    <property type="match status" value="1"/>
</dbReference>
<evidence type="ECO:0000313" key="6">
    <source>
        <dbReference type="EMBL" id="HEB48244.1"/>
    </source>
</evidence>
<dbReference type="PANTHER" id="PTHR21227:SF0">
    <property type="entry name" value="TRNA-SPLICING ENDONUCLEASE SUBUNIT SEN2"/>
    <property type="match status" value="1"/>
</dbReference>
<feature type="domain" description="tRNA intron endonuclease catalytic" evidence="4">
    <location>
        <begin position="101"/>
        <end position="186"/>
    </location>
</feature>
<dbReference type="CDD" id="cd22363">
    <property type="entry name" value="tRNA-intron_lyase_C"/>
    <property type="match status" value="1"/>
</dbReference>
<comment type="caution">
    <text evidence="6">The sequence shown here is derived from an EMBL/GenBank/DDBJ whole genome shotgun (WGS) entry which is preliminary data.</text>
</comment>
<dbReference type="GO" id="GO:0000213">
    <property type="term" value="F:tRNA-intron lyase activity"/>
    <property type="evidence" value="ECO:0007669"/>
    <property type="project" value="UniProtKB-EC"/>
</dbReference>
<dbReference type="GO" id="GO:0006388">
    <property type="term" value="P:tRNA splicing, via endonucleolytic cleavage and ligation"/>
    <property type="evidence" value="ECO:0007669"/>
    <property type="project" value="InterPro"/>
</dbReference>
<dbReference type="InterPro" id="IPR006676">
    <property type="entry name" value="tRNA_splic"/>
</dbReference>
<evidence type="ECO:0000256" key="2">
    <source>
        <dbReference type="ARBA" id="ARBA00023239"/>
    </source>
</evidence>
<feature type="domain" description="tRNA intron endonuclease N-terminal" evidence="5">
    <location>
        <begin position="15"/>
        <end position="90"/>
    </location>
</feature>
<dbReference type="NCBIfam" id="TIGR00324">
    <property type="entry name" value="endA"/>
    <property type="match status" value="1"/>
</dbReference>
<keyword evidence="2 6" id="KW-0456">Lyase</keyword>
<reference evidence="6" key="1">
    <citation type="journal article" date="2020" name="mSystems">
        <title>Genome- and Community-Level Interaction Insights into Carbon Utilization and Element Cycling Functions of Hydrothermarchaeota in Hydrothermal Sediment.</title>
        <authorList>
            <person name="Zhou Z."/>
            <person name="Liu Y."/>
            <person name="Xu W."/>
            <person name="Pan J."/>
            <person name="Luo Z.H."/>
            <person name="Li M."/>
        </authorList>
    </citation>
    <scope>NUCLEOTIDE SEQUENCE [LARGE SCALE GENOMIC DNA]</scope>
    <source>
        <strain evidence="7">SpSt-1125</strain>
        <strain evidence="6">SpSt-25</strain>
    </source>
</reference>
<dbReference type="EC" id="4.6.1.16" evidence="6"/>
<dbReference type="Pfam" id="PF01974">
    <property type="entry name" value="tRNA_int_endo"/>
    <property type="match status" value="1"/>
</dbReference>
<dbReference type="InterPro" id="IPR011856">
    <property type="entry name" value="tRNA_endonuc-like_dom_sf"/>
</dbReference>
<evidence type="ECO:0000256" key="1">
    <source>
        <dbReference type="ARBA" id="ARBA00022694"/>
    </source>
</evidence>
<dbReference type="Pfam" id="PF02778">
    <property type="entry name" value="tRNA_int_endo_N"/>
    <property type="match status" value="1"/>
</dbReference>
<dbReference type="InterPro" id="IPR006677">
    <property type="entry name" value="tRNA_intron_Endonuc_cat-like"/>
</dbReference>
<dbReference type="GO" id="GO:0005737">
    <property type="term" value="C:cytoplasm"/>
    <property type="evidence" value="ECO:0007669"/>
    <property type="project" value="TreeGrafter"/>
</dbReference>
<proteinExistence type="predicted"/>
<gene>
    <name evidence="6" type="primary">endA</name>
    <name evidence="7" type="ORF">ENM88_00280</name>
    <name evidence="6" type="ORF">ENP77_00370</name>
</gene>